<sequence>MGEGLALWLLSWALPWLGAAILGLWGARAEGWRAFWLMSGIWAWVDAGIALLGLLGPEPQLAALRRILWINVGLDGVYVLIGLLLLRRPGPRYKGFGAAILIQGLFLLGLDLTHALLL</sequence>
<dbReference type="Proteomes" id="UP000266178">
    <property type="component" value="Unassembled WGS sequence"/>
</dbReference>
<dbReference type="Pfam" id="PF22503">
    <property type="entry name" value="DUF6992"/>
    <property type="match status" value="1"/>
</dbReference>
<feature type="transmembrane region" description="Helical" evidence="1">
    <location>
        <begin position="67"/>
        <end position="86"/>
    </location>
</feature>
<comment type="caution">
    <text evidence="2">The sequence shown here is derived from an EMBL/GenBank/DDBJ whole genome shotgun (WGS) entry which is preliminary data.</text>
</comment>
<reference evidence="2 3" key="1">
    <citation type="submission" date="2018-08" db="EMBL/GenBank/DDBJ databases">
        <title>Meiothermus granaticius genome AF-68 sequencing project.</title>
        <authorList>
            <person name="Da Costa M.S."/>
            <person name="Albuquerque L."/>
            <person name="Raposo P."/>
            <person name="Froufe H.J.C."/>
            <person name="Barroso C.S."/>
            <person name="Egas C."/>
        </authorList>
    </citation>
    <scope>NUCLEOTIDE SEQUENCE [LARGE SCALE GENOMIC DNA]</scope>
    <source>
        <strain evidence="2 3">AF-68</strain>
    </source>
</reference>
<dbReference type="InterPro" id="IPR054261">
    <property type="entry name" value="DUF6992"/>
</dbReference>
<keyword evidence="3" id="KW-1185">Reference proteome</keyword>
<protein>
    <recommendedName>
        <fullName evidence="4">YhhN-like protein</fullName>
    </recommendedName>
</protein>
<evidence type="ECO:0000313" key="3">
    <source>
        <dbReference type="Proteomes" id="UP000266178"/>
    </source>
</evidence>
<feature type="transmembrane region" description="Helical" evidence="1">
    <location>
        <begin position="6"/>
        <end position="27"/>
    </location>
</feature>
<evidence type="ECO:0000313" key="2">
    <source>
        <dbReference type="EMBL" id="RIH92926.1"/>
    </source>
</evidence>
<keyword evidence="1" id="KW-0812">Transmembrane</keyword>
<evidence type="ECO:0008006" key="4">
    <source>
        <dbReference type="Google" id="ProtNLM"/>
    </source>
</evidence>
<accession>A0A399FB66</accession>
<feature type="transmembrane region" description="Helical" evidence="1">
    <location>
        <begin position="34"/>
        <end position="55"/>
    </location>
</feature>
<gene>
    <name evidence="2" type="ORF">Mgrana_01201</name>
</gene>
<evidence type="ECO:0000256" key="1">
    <source>
        <dbReference type="SAM" id="Phobius"/>
    </source>
</evidence>
<dbReference type="AlphaFoldDB" id="A0A399FB66"/>
<proteinExistence type="predicted"/>
<dbReference type="RefSeq" id="WP_240631265.1">
    <property type="nucleotide sequence ID" value="NZ_BJXM01000006.1"/>
</dbReference>
<organism evidence="2 3">
    <name type="scientific">Meiothermus granaticius NBRC 107808</name>
    <dbReference type="NCBI Taxonomy" id="1227551"/>
    <lineage>
        <taxon>Bacteria</taxon>
        <taxon>Thermotogati</taxon>
        <taxon>Deinococcota</taxon>
        <taxon>Deinococci</taxon>
        <taxon>Thermales</taxon>
        <taxon>Thermaceae</taxon>
        <taxon>Meiothermus</taxon>
    </lineage>
</organism>
<feature type="transmembrane region" description="Helical" evidence="1">
    <location>
        <begin position="98"/>
        <end position="117"/>
    </location>
</feature>
<keyword evidence="1" id="KW-0472">Membrane</keyword>
<name>A0A399FB66_9DEIN</name>
<dbReference type="EMBL" id="QWLB01000012">
    <property type="protein sequence ID" value="RIH92926.1"/>
    <property type="molecule type" value="Genomic_DNA"/>
</dbReference>
<keyword evidence="1" id="KW-1133">Transmembrane helix</keyword>